<dbReference type="InterPro" id="IPR036365">
    <property type="entry name" value="PGBD-like_sf"/>
</dbReference>
<dbReference type="SUPFAM" id="SSF47090">
    <property type="entry name" value="PGBD-like"/>
    <property type="match status" value="1"/>
</dbReference>
<gene>
    <name evidence="3" type="ORF">A2W54_00950</name>
</gene>
<dbReference type="Pfam" id="PF01471">
    <property type="entry name" value="PG_binding_1"/>
    <property type="match status" value="1"/>
</dbReference>
<organism evidence="3 4">
    <name type="scientific">Candidatus Giovannonibacteria bacterium RIFCSPHIGHO2_02_43_13</name>
    <dbReference type="NCBI Taxonomy" id="1798330"/>
    <lineage>
        <taxon>Bacteria</taxon>
        <taxon>Candidatus Giovannoniibacteriota</taxon>
    </lineage>
</organism>
<accession>A0A1F5WUZ0</accession>
<feature type="chain" id="PRO_5009522240" description="Peptidoglycan binding-like domain-containing protein" evidence="1">
    <location>
        <begin position="33"/>
        <end position="428"/>
    </location>
</feature>
<feature type="domain" description="Peptidoglycan binding-like" evidence="2">
    <location>
        <begin position="49"/>
        <end position="92"/>
    </location>
</feature>
<dbReference type="Gene3D" id="1.10.101.10">
    <property type="entry name" value="PGBD-like superfamily/PGBD"/>
    <property type="match status" value="1"/>
</dbReference>
<evidence type="ECO:0000256" key="1">
    <source>
        <dbReference type="SAM" id="SignalP"/>
    </source>
</evidence>
<keyword evidence="1" id="KW-0732">Signal</keyword>
<evidence type="ECO:0000259" key="2">
    <source>
        <dbReference type="Pfam" id="PF01471"/>
    </source>
</evidence>
<dbReference type="EMBL" id="MFHI01000010">
    <property type="protein sequence ID" value="OGF79101.1"/>
    <property type="molecule type" value="Genomic_DNA"/>
</dbReference>
<protein>
    <recommendedName>
        <fullName evidence="2">Peptidoglycan binding-like domain-containing protein</fullName>
    </recommendedName>
</protein>
<dbReference type="AlphaFoldDB" id="A0A1F5WUZ0"/>
<dbReference type="Proteomes" id="UP000178425">
    <property type="component" value="Unassembled WGS sequence"/>
</dbReference>
<reference evidence="3 4" key="1">
    <citation type="journal article" date="2016" name="Nat. Commun.">
        <title>Thousands of microbial genomes shed light on interconnected biogeochemical processes in an aquifer system.</title>
        <authorList>
            <person name="Anantharaman K."/>
            <person name="Brown C.T."/>
            <person name="Hug L.A."/>
            <person name="Sharon I."/>
            <person name="Castelle C.J."/>
            <person name="Probst A.J."/>
            <person name="Thomas B.C."/>
            <person name="Singh A."/>
            <person name="Wilkins M.J."/>
            <person name="Karaoz U."/>
            <person name="Brodie E.L."/>
            <person name="Williams K.H."/>
            <person name="Hubbard S.S."/>
            <person name="Banfield J.F."/>
        </authorList>
    </citation>
    <scope>NUCLEOTIDE SEQUENCE [LARGE SCALE GENOMIC DNA]</scope>
</reference>
<comment type="caution">
    <text evidence="3">The sequence shown here is derived from an EMBL/GenBank/DDBJ whole genome shotgun (WGS) entry which is preliminary data.</text>
</comment>
<dbReference type="InterPro" id="IPR036366">
    <property type="entry name" value="PGBDSf"/>
</dbReference>
<proteinExistence type="predicted"/>
<evidence type="ECO:0000313" key="4">
    <source>
        <dbReference type="Proteomes" id="UP000178425"/>
    </source>
</evidence>
<sequence length="428" mass="46952">MVNVCYNKKMKKITALFLIMLFFIAFYGQSEASTVCPNLTRTLGRGAVGTEVADLQGFLAGLQGIYSEALITGFFGPLTEKALQRFQEKYNIVSFGSPASNGFGLLGPRTRAMINTVCSEDQVEGVVEVKPTPVSQVTPQPASQPPAAPKPGFYAPTAPYFDPNEVPVSGVTPQMDLKINDSDGPVKVTVGSDITLSWILSNHKWWYCGKLRDWSGSMTSPASGSEVIRGINYNKVFKLNCYVDNTAFEDEVSVEVVATPPQAGGLIPTPAIAALPLKAGVPYEGPYGRIDCATSLWPGNVFYLEDGPPTVRWQVSSSPTKDWHFYWHETIDGVETKIYGGTTSSEAANNVSKLEYYNHKSLKVRRYADVVIDQKHSAYALYSTLPNTICTTNEVEFEIKESRTASVFYANFASLFNAIFPYFNIAGY</sequence>
<name>A0A1F5WUZ0_9BACT</name>
<dbReference type="InterPro" id="IPR002477">
    <property type="entry name" value="Peptidoglycan-bd-like"/>
</dbReference>
<feature type="signal peptide" evidence="1">
    <location>
        <begin position="1"/>
        <end position="32"/>
    </location>
</feature>
<evidence type="ECO:0000313" key="3">
    <source>
        <dbReference type="EMBL" id="OGF79101.1"/>
    </source>
</evidence>